<accession>A0A8T2BKC2</accession>
<evidence type="ECO:0000313" key="3">
    <source>
        <dbReference type="EMBL" id="KAG7585554.1"/>
    </source>
</evidence>
<dbReference type="InterPro" id="IPR026960">
    <property type="entry name" value="RVT-Znf"/>
</dbReference>
<comment type="caution">
    <text evidence="3">The sequence shown here is derived from an EMBL/GenBank/DDBJ whole genome shotgun (WGS) entry which is preliminary data.</text>
</comment>
<dbReference type="Pfam" id="PF13966">
    <property type="entry name" value="zf-RVT"/>
    <property type="match status" value="1"/>
</dbReference>
<dbReference type="EMBL" id="JAEFBK010000007">
    <property type="protein sequence ID" value="KAG7585554.1"/>
    <property type="molecule type" value="Genomic_DNA"/>
</dbReference>
<dbReference type="Proteomes" id="UP000694240">
    <property type="component" value="Chromosome 7"/>
</dbReference>
<feature type="domain" description="RNase H type-1" evidence="1">
    <location>
        <begin position="571"/>
        <end position="689"/>
    </location>
</feature>
<keyword evidence="3" id="KW-0808">Transferase</keyword>
<reference evidence="3 4" key="1">
    <citation type="submission" date="2020-12" db="EMBL/GenBank/DDBJ databases">
        <title>Concerted genomic and epigenomic changes stabilize Arabidopsis allopolyploids.</title>
        <authorList>
            <person name="Chen Z."/>
        </authorList>
    </citation>
    <scope>NUCLEOTIDE SEQUENCE [LARGE SCALE GENOMIC DNA]</scope>
    <source>
        <strain evidence="3">Allo738</strain>
        <tissue evidence="3">Leaf</tissue>
    </source>
</reference>
<dbReference type="AlphaFoldDB" id="A0A8T2BKC2"/>
<dbReference type="PANTHER" id="PTHR33116:SF86">
    <property type="entry name" value="REVERSE TRANSCRIPTASE DOMAIN-CONTAINING PROTEIN"/>
    <property type="match status" value="1"/>
</dbReference>
<proteinExistence type="predicted"/>
<protein>
    <submittedName>
        <fullName evidence="3">Reverse transcriptase zinc-binding domain</fullName>
    </submittedName>
</protein>
<dbReference type="PANTHER" id="PTHR33116">
    <property type="entry name" value="REVERSE TRANSCRIPTASE ZINC-BINDING DOMAIN-CONTAINING PROTEIN-RELATED-RELATED"/>
    <property type="match status" value="1"/>
</dbReference>
<feature type="domain" description="Reverse transcriptase zinc-binding" evidence="2">
    <location>
        <begin position="387"/>
        <end position="454"/>
    </location>
</feature>
<sequence>MNRAQSQGLINGVSFSTNGPVIHHLLFADDSLFICRAEEEQGAVLKDILKTYGEATGQTINLQKSSITFGSRVDDEKKICIQNVFGIFDEGGAGTYLGLPECFSGSKVELLSFIKDRLKTKLSGWFARSLSLGGKEVLLKAVAMAMPVYAMSCFRLTKTTISNITSAMSAFWWSSFEHKRQMHWVSWEKMCLSKANGGLGFKDMESFNQALLAKQAWKILKESDSLLAQVLKSRYFPMEDFLEASMGDRPSYAWRSITWGRNLLTQGLRKQIGNGASIRVWMDPWLYDQEWRAPYRRQIFFNPGLWVSELIDVPNRCWNLNILHDLFFPEDLERILKIKPVVNQNDFWCWVHNKSGEYSVKSGYWFACKLNKPELIFEANCLPSLNGIKEHIWSILTEPKLKMFLWRAASDALPVAHLFAIRGMDRDNRCQICGDEMESINHVLFSCPIARQVWALSLFPNPPSGFDHLSVHSNLHYLFKMSKARHIPVEIRRSFPWILWRIWKNRNLICFEGSCVSPLDSVAMIKEDADFWFLAQVQDKKEEEVEDREEREATQSWKCPPSSWLKCNMSSFWSKHTNISGCAWVIRDEEGVVILHSRRAFANVESRDEANTQCLLWCIDSIHSHKLNKVIFAMDFPKIVKIVERPKAWPSFSHLYSEIMVRMDFLQDWRLIFEDPSSNRGAFLIAQSASLEVFAQSYVATGGPIWLCELFESEKRATSVSDVYGDLSPI</sequence>
<dbReference type="InterPro" id="IPR002156">
    <property type="entry name" value="RNaseH_domain"/>
</dbReference>
<keyword evidence="3" id="KW-0695">RNA-directed DNA polymerase</keyword>
<evidence type="ECO:0000313" key="4">
    <source>
        <dbReference type="Proteomes" id="UP000694240"/>
    </source>
</evidence>
<gene>
    <name evidence="3" type="ORF">ISN45_Aa02g009100</name>
</gene>
<organism evidence="3 4">
    <name type="scientific">Arabidopsis thaliana x Arabidopsis arenosa</name>
    <dbReference type="NCBI Taxonomy" id="1240361"/>
    <lineage>
        <taxon>Eukaryota</taxon>
        <taxon>Viridiplantae</taxon>
        <taxon>Streptophyta</taxon>
        <taxon>Embryophyta</taxon>
        <taxon>Tracheophyta</taxon>
        <taxon>Spermatophyta</taxon>
        <taxon>Magnoliopsida</taxon>
        <taxon>eudicotyledons</taxon>
        <taxon>Gunneridae</taxon>
        <taxon>Pentapetalae</taxon>
        <taxon>rosids</taxon>
        <taxon>malvids</taxon>
        <taxon>Brassicales</taxon>
        <taxon>Brassicaceae</taxon>
        <taxon>Camelineae</taxon>
        <taxon>Arabidopsis</taxon>
    </lineage>
</organism>
<dbReference type="Pfam" id="PF13456">
    <property type="entry name" value="RVT_3"/>
    <property type="match status" value="1"/>
</dbReference>
<keyword evidence="4" id="KW-1185">Reference proteome</keyword>
<dbReference type="GO" id="GO:0003676">
    <property type="term" value="F:nucleic acid binding"/>
    <property type="evidence" value="ECO:0007669"/>
    <property type="project" value="InterPro"/>
</dbReference>
<evidence type="ECO:0000259" key="1">
    <source>
        <dbReference type="Pfam" id="PF13456"/>
    </source>
</evidence>
<keyword evidence="3" id="KW-0548">Nucleotidyltransferase</keyword>
<name>A0A8T2BKC2_9BRAS</name>
<dbReference type="GO" id="GO:0004523">
    <property type="term" value="F:RNA-DNA hybrid ribonuclease activity"/>
    <property type="evidence" value="ECO:0007669"/>
    <property type="project" value="InterPro"/>
</dbReference>
<dbReference type="GO" id="GO:0003964">
    <property type="term" value="F:RNA-directed DNA polymerase activity"/>
    <property type="evidence" value="ECO:0007669"/>
    <property type="project" value="UniProtKB-KW"/>
</dbReference>
<evidence type="ECO:0000259" key="2">
    <source>
        <dbReference type="Pfam" id="PF13966"/>
    </source>
</evidence>